<evidence type="ECO:0000313" key="2">
    <source>
        <dbReference type="EMBL" id="CAD6236078.1"/>
    </source>
</evidence>
<sequence>MERSLDSYSSMKDVTYRTKVLIRVTEKYNCQILCKSDDIQVPAFTPSAPATVGVVFLAGNMSLTHTHPLFTGSCGYCGYALNLSSSARDTAGIGSKYRKQIKKGVVAFVAVDESRFTLTDEVTCMPYFRSARSWGLFRRRARLLCRKCGGRIGNAYEEEDDARDYSSSSLFDGDVSSDDMRPSSGSGRSSVVSSQKNYVIKISALQPSSDDSAVVPFTHR</sequence>
<evidence type="ECO:0000313" key="3">
    <source>
        <dbReference type="Proteomes" id="UP000604825"/>
    </source>
</evidence>
<dbReference type="Proteomes" id="UP000604825">
    <property type="component" value="Unassembled WGS sequence"/>
</dbReference>
<dbReference type="InterPro" id="IPR045282">
    <property type="entry name" value="At4g08330-like"/>
</dbReference>
<proteinExistence type="predicted"/>
<feature type="compositionally biased region" description="Low complexity" evidence="1">
    <location>
        <begin position="182"/>
        <end position="193"/>
    </location>
</feature>
<dbReference type="PANTHER" id="PTHR33674:SF8">
    <property type="entry name" value="OS01G0833400 PROTEIN"/>
    <property type="match status" value="1"/>
</dbReference>
<dbReference type="PANTHER" id="PTHR33674">
    <property type="entry name" value="METHIONINE-S-OXIDE REDUCTASE"/>
    <property type="match status" value="1"/>
</dbReference>
<evidence type="ECO:0000256" key="1">
    <source>
        <dbReference type="SAM" id="MobiDB-lite"/>
    </source>
</evidence>
<reference evidence="2" key="1">
    <citation type="submission" date="2020-10" db="EMBL/GenBank/DDBJ databases">
        <authorList>
            <person name="Han B."/>
            <person name="Lu T."/>
            <person name="Zhao Q."/>
            <person name="Huang X."/>
            <person name="Zhao Y."/>
        </authorList>
    </citation>
    <scope>NUCLEOTIDE SEQUENCE</scope>
</reference>
<dbReference type="OrthoDB" id="1907500at2759"/>
<dbReference type="EMBL" id="CAJGYO010000006">
    <property type="protein sequence ID" value="CAD6236078.1"/>
    <property type="molecule type" value="Genomic_DNA"/>
</dbReference>
<accession>A0A811P8D4</accession>
<dbReference type="Pfam" id="PF24046">
    <property type="entry name" value="At4g08330"/>
    <property type="match status" value="1"/>
</dbReference>
<organism evidence="2 3">
    <name type="scientific">Miscanthus lutarioriparius</name>
    <dbReference type="NCBI Taxonomy" id="422564"/>
    <lineage>
        <taxon>Eukaryota</taxon>
        <taxon>Viridiplantae</taxon>
        <taxon>Streptophyta</taxon>
        <taxon>Embryophyta</taxon>
        <taxon>Tracheophyta</taxon>
        <taxon>Spermatophyta</taxon>
        <taxon>Magnoliopsida</taxon>
        <taxon>Liliopsida</taxon>
        <taxon>Poales</taxon>
        <taxon>Poaceae</taxon>
        <taxon>PACMAD clade</taxon>
        <taxon>Panicoideae</taxon>
        <taxon>Andropogonodae</taxon>
        <taxon>Andropogoneae</taxon>
        <taxon>Saccharinae</taxon>
        <taxon>Miscanthus</taxon>
    </lineage>
</organism>
<feature type="region of interest" description="Disordered" evidence="1">
    <location>
        <begin position="165"/>
        <end position="193"/>
    </location>
</feature>
<comment type="caution">
    <text evidence="2">The sequence shown here is derived from an EMBL/GenBank/DDBJ whole genome shotgun (WGS) entry which is preliminary data.</text>
</comment>
<keyword evidence="3" id="KW-1185">Reference proteome</keyword>
<gene>
    <name evidence="2" type="ORF">NCGR_LOCUS24105</name>
</gene>
<protein>
    <submittedName>
        <fullName evidence="2">Uncharacterized protein</fullName>
    </submittedName>
</protein>
<dbReference type="AlphaFoldDB" id="A0A811P8D4"/>
<name>A0A811P8D4_9POAL</name>